<dbReference type="RefSeq" id="WP_092504559.1">
    <property type="nucleotide sequence ID" value="NZ_LT629695.1"/>
</dbReference>
<feature type="transmembrane region" description="Helical" evidence="6">
    <location>
        <begin position="84"/>
        <end position="101"/>
    </location>
</feature>
<feature type="transmembrane region" description="Helical" evidence="6">
    <location>
        <begin position="107"/>
        <end position="123"/>
    </location>
</feature>
<evidence type="ECO:0000256" key="4">
    <source>
        <dbReference type="ARBA" id="ARBA00022989"/>
    </source>
</evidence>
<sequence length="309" mass="32361">MTAALVGAIVVAVGIAVAVLVVLQPFRVRLARSRRRPGVAEGEGALSGAADLASNLMSKAIQPRAGALAQSLDLAGIRMRPQDFALLVLFGALVIAALVVVLGGGILALPLGAGAVGIAWLVVRSRVAKRRTEFANQLGGTLQLMSSSLRAGQSLMQALASVAKEAEEPTSSELTRVVNETRVGRPVVDALEEAADRMANVDFKWATQAIAINREVGGSLSEVLEGVAATIRERGMLRRQVAALSAEGRLSAIILMILPVGVTGFVAISNPRYLAPFVEHPFGPVLIGLAVLMFVVGGLWLRKTVEIEL</sequence>
<organism evidence="8 9">
    <name type="scientific">Agrococcus jejuensis</name>
    <dbReference type="NCBI Taxonomy" id="399736"/>
    <lineage>
        <taxon>Bacteria</taxon>
        <taxon>Bacillati</taxon>
        <taxon>Actinomycetota</taxon>
        <taxon>Actinomycetes</taxon>
        <taxon>Micrococcales</taxon>
        <taxon>Microbacteriaceae</taxon>
        <taxon>Agrococcus</taxon>
    </lineage>
</organism>
<dbReference type="STRING" id="399736.SAMN04489720_1945"/>
<feature type="domain" description="Type II secretion system protein GspF" evidence="7">
    <location>
        <begin position="142"/>
        <end position="266"/>
    </location>
</feature>
<dbReference type="PANTHER" id="PTHR35007:SF1">
    <property type="entry name" value="PILUS ASSEMBLY PROTEIN"/>
    <property type="match status" value="1"/>
</dbReference>
<evidence type="ECO:0000256" key="2">
    <source>
        <dbReference type="ARBA" id="ARBA00022475"/>
    </source>
</evidence>
<dbReference type="PANTHER" id="PTHR35007">
    <property type="entry name" value="INTEGRAL MEMBRANE PROTEIN-RELATED"/>
    <property type="match status" value="1"/>
</dbReference>
<dbReference type="GO" id="GO:0005886">
    <property type="term" value="C:plasma membrane"/>
    <property type="evidence" value="ECO:0007669"/>
    <property type="project" value="UniProtKB-SubCell"/>
</dbReference>
<keyword evidence="5 6" id="KW-0472">Membrane</keyword>
<gene>
    <name evidence="8" type="ORF">SAMN04489720_1945</name>
</gene>
<evidence type="ECO:0000256" key="3">
    <source>
        <dbReference type="ARBA" id="ARBA00022692"/>
    </source>
</evidence>
<protein>
    <submittedName>
        <fullName evidence="8">Tight adherence protein B</fullName>
    </submittedName>
</protein>
<keyword evidence="3 6" id="KW-0812">Transmembrane</keyword>
<proteinExistence type="predicted"/>
<dbReference type="InterPro" id="IPR042094">
    <property type="entry name" value="T2SS_GspF_sf"/>
</dbReference>
<dbReference type="Pfam" id="PF00482">
    <property type="entry name" value="T2SSF"/>
    <property type="match status" value="1"/>
</dbReference>
<evidence type="ECO:0000256" key="1">
    <source>
        <dbReference type="ARBA" id="ARBA00004651"/>
    </source>
</evidence>
<dbReference type="Proteomes" id="UP000198822">
    <property type="component" value="Chromosome I"/>
</dbReference>
<keyword evidence="4 6" id="KW-1133">Transmembrane helix</keyword>
<feature type="transmembrane region" description="Helical" evidence="6">
    <location>
        <begin position="6"/>
        <end position="26"/>
    </location>
</feature>
<keyword evidence="9" id="KW-1185">Reference proteome</keyword>
<dbReference type="InterPro" id="IPR018076">
    <property type="entry name" value="T2SS_GspF_dom"/>
</dbReference>
<dbReference type="Gene3D" id="1.20.81.30">
    <property type="entry name" value="Type II secretion system (T2SS), domain F"/>
    <property type="match status" value="1"/>
</dbReference>
<evidence type="ECO:0000259" key="7">
    <source>
        <dbReference type="Pfam" id="PF00482"/>
    </source>
</evidence>
<feature type="transmembrane region" description="Helical" evidence="6">
    <location>
        <begin position="248"/>
        <end position="269"/>
    </location>
</feature>
<evidence type="ECO:0000256" key="6">
    <source>
        <dbReference type="SAM" id="Phobius"/>
    </source>
</evidence>
<dbReference type="AlphaFoldDB" id="A0A1G8E9P5"/>
<comment type="subcellular location">
    <subcellularLocation>
        <location evidence="1">Cell membrane</location>
        <topology evidence="1">Multi-pass membrane protein</topology>
    </subcellularLocation>
</comment>
<evidence type="ECO:0000313" key="8">
    <source>
        <dbReference type="EMBL" id="SDH66648.1"/>
    </source>
</evidence>
<accession>A0A1G8E9P5</accession>
<evidence type="ECO:0000313" key="9">
    <source>
        <dbReference type="Proteomes" id="UP000198822"/>
    </source>
</evidence>
<evidence type="ECO:0000256" key="5">
    <source>
        <dbReference type="ARBA" id="ARBA00023136"/>
    </source>
</evidence>
<reference evidence="9" key="1">
    <citation type="submission" date="2016-10" db="EMBL/GenBank/DDBJ databases">
        <authorList>
            <person name="Varghese N."/>
            <person name="Submissions S."/>
        </authorList>
    </citation>
    <scope>NUCLEOTIDE SEQUENCE [LARGE SCALE GENOMIC DNA]</scope>
    <source>
        <strain evidence="9">DSM 22002</strain>
    </source>
</reference>
<keyword evidence="2" id="KW-1003">Cell membrane</keyword>
<dbReference type="EMBL" id="LT629695">
    <property type="protein sequence ID" value="SDH66648.1"/>
    <property type="molecule type" value="Genomic_DNA"/>
</dbReference>
<dbReference type="OrthoDB" id="597333at2"/>
<name>A0A1G8E9P5_9MICO</name>
<feature type="transmembrane region" description="Helical" evidence="6">
    <location>
        <begin position="281"/>
        <end position="301"/>
    </location>
</feature>